<feature type="region of interest" description="Disordered" evidence="2">
    <location>
        <begin position="128"/>
        <end position="238"/>
    </location>
</feature>
<dbReference type="InterPro" id="IPR039875">
    <property type="entry name" value="LENG1-like"/>
</dbReference>
<feature type="compositionally biased region" description="Basic and acidic residues" evidence="2">
    <location>
        <begin position="226"/>
        <end position="238"/>
    </location>
</feature>
<proteinExistence type="predicted"/>
<feature type="compositionally biased region" description="Basic and acidic residues" evidence="2">
    <location>
        <begin position="132"/>
        <end position="156"/>
    </location>
</feature>
<dbReference type="OrthoDB" id="2159131at2759"/>
<feature type="compositionally biased region" description="Basic residues" evidence="2">
    <location>
        <begin position="183"/>
        <end position="194"/>
    </location>
</feature>
<evidence type="ECO:0000256" key="2">
    <source>
        <dbReference type="SAM" id="MobiDB-lite"/>
    </source>
</evidence>
<dbReference type="InterPro" id="IPR019339">
    <property type="entry name" value="CIR_N_dom"/>
</dbReference>
<dbReference type="PANTHER" id="PTHR22093">
    <property type="entry name" value="LEUKOCYTE RECEPTOR CLUSTER LRC MEMBER 1"/>
    <property type="match status" value="1"/>
</dbReference>
<keyword evidence="1" id="KW-0175">Coiled coil</keyword>
<organism evidence="4 5">
    <name type="scientific">Nesidiocoris tenuis</name>
    <dbReference type="NCBI Taxonomy" id="355587"/>
    <lineage>
        <taxon>Eukaryota</taxon>
        <taxon>Metazoa</taxon>
        <taxon>Ecdysozoa</taxon>
        <taxon>Arthropoda</taxon>
        <taxon>Hexapoda</taxon>
        <taxon>Insecta</taxon>
        <taxon>Pterygota</taxon>
        <taxon>Neoptera</taxon>
        <taxon>Paraneoptera</taxon>
        <taxon>Hemiptera</taxon>
        <taxon>Heteroptera</taxon>
        <taxon>Panheteroptera</taxon>
        <taxon>Cimicomorpha</taxon>
        <taxon>Miridae</taxon>
        <taxon>Dicyphina</taxon>
        <taxon>Nesidiocoris</taxon>
    </lineage>
</organism>
<feature type="compositionally biased region" description="Basic and acidic residues" evidence="2">
    <location>
        <begin position="171"/>
        <end position="182"/>
    </location>
</feature>
<gene>
    <name evidence="4" type="ORF">NTEN_LOCUS10532</name>
</gene>
<evidence type="ECO:0000313" key="4">
    <source>
        <dbReference type="EMBL" id="CAB0005055.1"/>
    </source>
</evidence>
<feature type="domain" description="CBF1-interacting co-repressor CIR N-terminal" evidence="3">
    <location>
        <begin position="8"/>
        <end position="44"/>
    </location>
</feature>
<dbReference type="Proteomes" id="UP000479000">
    <property type="component" value="Unassembled WGS sequence"/>
</dbReference>
<dbReference type="PANTHER" id="PTHR22093:SF0">
    <property type="entry name" value="LEUKOCYTE RECEPTOR CLUSTER MEMBER 1"/>
    <property type="match status" value="1"/>
</dbReference>
<name>A0A6H5GPX8_9HEMI</name>
<dbReference type="EMBL" id="CADCXU010015845">
    <property type="protein sequence ID" value="CAB0005055.1"/>
    <property type="molecule type" value="Genomic_DNA"/>
</dbReference>
<dbReference type="AlphaFoldDB" id="A0A6H5GPX8"/>
<evidence type="ECO:0000313" key="5">
    <source>
        <dbReference type="Proteomes" id="UP000479000"/>
    </source>
</evidence>
<sequence length="296" mass="35189">MNILPKKRWHVRTKENIARVRRDEAKAKEEEEERIRRIELAEKEARTELLRAKARSKYDGRADEGTSDEKLEHVNFFKELELGEETVKGKNKEHERETKEEKEKYEKQIGYLTYLGQDTVESTGKISWFNKVPDRLTNKDNTEVETTKKSVYDPLEKMNMYLGNKPKAKSAKIEEVKKSEEKKKRKHKKKKKRRKEESEHRKKSKKRRRDSESEPEPSPRSKKKKISTEEPESRANLEELRAKRLLREEAEKKRAAQLLAKMRGEVVEEPKPIEPAGRQKYNSQFNPHIARQNRDD</sequence>
<reference evidence="4 5" key="1">
    <citation type="submission" date="2020-02" db="EMBL/GenBank/DDBJ databases">
        <authorList>
            <person name="Ferguson B K."/>
        </authorList>
    </citation>
    <scope>NUCLEOTIDE SEQUENCE [LARGE SCALE GENOMIC DNA]</scope>
</reference>
<accession>A0A6H5GPX8</accession>
<feature type="region of interest" description="Disordered" evidence="2">
    <location>
        <begin position="269"/>
        <end position="296"/>
    </location>
</feature>
<feature type="coiled-coil region" evidence="1">
    <location>
        <begin position="10"/>
        <end position="55"/>
    </location>
</feature>
<evidence type="ECO:0000256" key="1">
    <source>
        <dbReference type="SAM" id="Coils"/>
    </source>
</evidence>
<protein>
    <recommendedName>
        <fullName evidence="3">CBF1-interacting co-repressor CIR N-terminal domain-containing protein</fullName>
    </recommendedName>
</protein>
<keyword evidence="5" id="KW-1185">Reference proteome</keyword>
<dbReference type="SMART" id="SM01083">
    <property type="entry name" value="Cir_N"/>
    <property type="match status" value="1"/>
</dbReference>
<evidence type="ECO:0000259" key="3">
    <source>
        <dbReference type="SMART" id="SM01083"/>
    </source>
</evidence>